<organism evidence="1 2">
    <name type="scientific">Diplogelasinospora grovesii</name>
    <dbReference type="NCBI Taxonomy" id="303347"/>
    <lineage>
        <taxon>Eukaryota</taxon>
        <taxon>Fungi</taxon>
        <taxon>Dikarya</taxon>
        <taxon>Ascomycota</taxon>
        <taxon>Pezizomycotina</taxon>
        <taxon>Sordariomycetes</taxon>
        <taxon>Sordariomycetidae</taxon>
        <taxon>Sordariales</taxon>
        <taxon>Diplogelasinosporaceae</taxon>
        <taxon>Diplogelasinospora</taxon>
    </lineage>
</organism>
<comment type="caution">
    <text evidence="1">The sequence shown here is derived from an EMBL/GenBank/DDBJ whole genome shotgun (WGS) entry which is preliminary data.</text>
</comment>
<gene>
    <name evidence="1" type="ORF">QBC46DRAFT_320532</name>
</gene>
<reference evidence="2" key="1">
    <citation type="journal article" date="2023" name="Mol. Phylogenet. Evol.">
        <title>Genome-scale phylogeny and comparative genomics of the fungal order Sordariales.</title>
        <authorList>
            <person name="Hensen N."/>
            <person name="Bonometti L."/>
            <person name="Westerberg I."/>
            <person name="Brannstrom I.O."/>
            <person name="Guillou S."/>
            <person name="Cros-Aarteil S."/>
            <person name="Calhoun S."/>
            <person name="Haridas S."/>
            <person name="Kuo A."/>
            <person name="Mondo S."/>
            <person name="Pangilinan J."/>
            <person name="Riley R."/>
            <person name="LaButti K."/>
            <person name="Andreopoulos B."/>
            <person name="Lipzen A."/>
            <person name="Chen C."/>
            <person name="Yan M."/>
            <person name="Daum C."/>
            <person name="Ng V."/>
            <person name="Clum A."/>
            <person name="Steindorff A."/>
            <person name="Ohm R.A."/>
            <person name="Martin F."/>
            <person name="Silar P."/>
            <person name="Natvig D.O."/>
            <person name="Lalanne C."/>
            <person name="Gautier V."/>
            <person name="Ament-Velasquez S.L."/>
            <person name="Kruys A."/>
            <person name="Hutchinson M.I."/>
            <person name="Powell A.J."/>
            <person name="Barry K."/>
            <person name="Miller A.N."/>
            <person name="Grigoriev I.V."/>
            <person name="Debuchy R."/>
            <person name="Gladieux P."/>
            <person name="Hiltunen Thoren M."/>
            <person name="Johannesson H."/>
        </authorList>
    </citation>
    <scope>NUCLEOTIDE SEQUENCE [LARGE SCALE GENOMIC DNA]</scope>
    <source>
        <strain evidence="2">CBS 340.73</strain>
    </source>
</reference>
<dbReference type="AlphaFoldDB" id="A0AAN6N0K5"/>
<evidence type="ECO:0000313" key="1">
    <source>
        <dbReference type="EMBL" id="KAK3936967.1"/>
    </source>
</evidence>
<evidence type="ECO:0000313" key="2">
    <source>
        <dbReference type="Proteomes" id="UP001303473"/>
    </source>
</evidence>
<dbReference type="SUPFAM" id="SSF74853">
    <property type="entry name" value="Lamin A/C globular tail domain"/>
    <property type="match status" value="1"/>
</dbReference>
<dbReference type="InterPro" id="IPR036415">
    <property type="entry name" value="Lamin_tail_dom_sf"/>
</dbReference>
<sequence length="367" mass="39319">MPIPRYGVWKGTPTEWDGTAKPDHGHLTFTDNSGASLDAAVNVMSQSADSRLVYWLLRDFDQTHPLARRLSQLDPGFHAQPSHSPEGLGLDFLRGNFLDVNQGILLSHNAPAQKSDILEYLDPILSRAVDTKTDIYLFGQKYSNNGGSGSGSGQDGIHDIHMNQGNSGRWARDNGIYQDGGIIMGPFADDGHWEGIFLAFAVQTYQTDDRGQPIGDTFAVLLDNLAPAPPTDGGGDDDGGEVDDGSTAVAVQAALVNPVGPDAQPTAGPGETVYLLNRSTQPVDATGWYIENGSGQKQVLPGKFKLAAQSKTGILVPDAPLTNKGGKIVLKDAKGRVVHSVRYSREQAQREGVLVYFSQKKQLSGVV</sequence>
<evidence type="ECO:0008006" key="3">
    <source>
        <dbReference type="Google" id="ProtNLM"/>
    </source>
</evidence>
<dbReference type="EMBL" id="MU853867">
    <property type="protein sequence ID" value="KAK3936967.1"/>
    <property type="molecule type" value="Genomic_DNA"/>
</dbReference>
<keyword evidence="2" id="KW-1185">Reference proteome</keyword>
<name>A0AAN6N0K5_9PEZI</name>
<proteinExistence type="predicted"/>
<protein>
    <recommendedName>
        <fullName evidence="3">LTD domain-containing protein</fullName>
    </recommendedName>
</protein>
<dbReference type="InterPro" id="IPR019268">
    <property type="entry name" value="DUF2278"/>
</dbReference>
<dbReference type="Proteomes" id="UP001303473">
    <property type="component" value="Unassembled WGS sequence"/>
</dbReference>
<dbReference type="Pfam" id="PF10042">
    <property type="entry name" value="DUF2278"/>
    <property type="match status" value="1"/>
</dbReference>
<accession>A0AAN6N0K5</accession>